<keyword evidence="2" id="KW-1185">Reference proteome</keyword>
<comment type="caution">
    <text evidence="1">The sequence shown here is derived from an EMBL/GenBank/DDBJ whole genome shotgun (WGS) entry which is preliminary data.</text>
</comment>
<reference evidence="1 2" key="1">
    <citation type="submission" date="2017-07" db="EMBL/GenBank/DDBJ databases">
        <title>Amycolatopsis antarcticus sp. nov., isolated from the surface of an Antarcticus brown macroalga.</title>
        <authorList>
            <person name="Wang J."/>
            <person name="Leiva S."/>
            <person name="Huang J."/>
            <person name="Huang Y."/>
        </authorList>
    </citation>
    <scope>NUCLEOTIDE SEQUENCE [LARGE SCALE GENOMIC DNA]</scope>
    <source>
        <strain evidence="1 2">AU-G6</strain>
    </source>
</reference>
<dbReference type="PIRSF" id="PIRSF017393">
    <property type="entry name" value="MTase_SAV2177"/>
    <property type="match status" value="1"/>
</dbReference>
<dbReference type="OrthoDB" id="3514105at2"/>
<dbReference type="SUPFAM" id="SSF53335">
    <property type="entry name" value="S-adenosyl-L-methionine-dependent methyltransferases"/>
    <property type="match status" value="1"/>
</dbReference>
<accession>A0A263CVC3</accession>
<keyword evidence="1" id="KW-0489">Methyltransferase</keyword>
<dbReference type="InterPro" id="IPR029063">
    <property type="entry name" value="SAM-dependent_MTases_sf"/>
</dbReference>
<dbReference type="AlphaFoldDB" id="A0A263CVC3"/>
<dbReference type="InParanoid" id="A0A263CVC3"/>
<dbReference type="InterPro" id="IPR006764">
    <property type="entry name" value="SAM_dep_MeTrfase_SAV2177_type"/>
</dbReference>
<protein>
    <submittedName>
        <fullName evidence="1">Methyltransferase</fullName>
    </submittedName>
</protein>
<evidence type="ECO:0000313" key="2">
    <source>
        <dbReference type="Proteomes" id="UP000242444"/>
    </source>
</evidence>
<organism evidence="1 2">
    <name type="scientific">Amycolatopsis antarctica</name>
    <dbReference type="NCBI Taxonomy" id="1854586"/>
    <lineage>
        <taxon>Bacteria</taxon>
        <taxon>Bacillati</taxon>
        <taxon>Actinomycetota</taxon>
        <taxon>Actinomycetes</taxon>
        <taxon>Pseudonocardiales</taxon>
        <taxon>Pseudonocardiaceae</taxon>
        <taxon>Amycolatopsis</taxon>
    </lineage>
</organism>
<name>A0A263CVC3_9PSEU</name>
<evidence type="ECO:0000313" key="1">
    <source>
        <dbReference type="EMBL" id="OZM70064.1"/>
    </source>
</evidence>
<dbReference type="GO" id="GO:0032259">
    <property type="term" value="P:methylation"/>
    <property type="evidence" value="ECO:0007669"/>
    <property type="project" value="UniProtKB-KW"/>
</dbReference>
<dbReference type="EMBL" id="NKYE01000026">
    <property type="protein sequence ID" value="OZM70064.1"/>
    <property type="molecule type" value="Genomic_DNA"/>
</dbReference>
<dbReference type="Pfam" id="PF04672">
    <property type="entry name" value="Methyltransf_19"/>
    <property type="match status" value="1"/>
</dbReference>
<proteinExistence type="predicted"/>
<dbReference type="Proteomes" id="UP000242444">
    <property type="component" value="Unassembled WGS sequence"/>
</dbReference>
<keyword evidence="1" id="KW-0808">Transferase</keyword>
<dbReference type="Gene3D" id="3.40.50.150">
    <property type="entry name" value="Vaccinia Virus protein VP39"/>
    <property type="match status" value="1"/>
</dbReference>
<dbReference type="GO" id="GO:0008168">
    <property type="term" value="F:methyltransferase activity"/>
    <property type="evidence" value="ECO:0007669"/>
    <property type="project" value="UniProtKB-KW"/>
</dbReference>
<gene>
    <name evidence="1" type="ORF">CFN78_27360</name>
</gene>
<sequence length="282" mass="30703">MVNEDRFLLEGIDLERPNAARIYDWALGGTANWAIDREFGEQALRRFPMVRTIAQLNRAFLGRAVRYATSCGITQFLDIGSGVPTVGNVHEVADAADGDSRCVYVDSEPVAVAHSRMLLEEHGDRHRHAVLHGDMRDVDDVWARALATGVLDPGKPIGLLMVAMLHFVPPKLDAHAAVAEYRELLPPGSCLILSHVTESGVPEAELEHLRPLVRQYDQSSTPASFRSHEEIAGFFGDFALAEPGLVPIPDWVHEGDEPEPVTGLVPGSQMSCVLGGLGHKAP</sequence>